<keyword evidence="2" id="KW-1185">Reference proteome</keyword>
<accession>A0A0K9NQ06</accession>
<gene>
    <name evidence="1" type="ORF">ZOSMA_7G01740</name>
</gene>
<name>A0A0K9NQ06_ZOSMR</name>
<dbReference type="Proteomes" id="UP000036987">
    <property type="component" value="Unassembled WGS sequence"/>
</dbReference>
<sequence length="51" mass="5863">MPNFGVVFLFLFQHVIPLVGGFTYPFQVASVVVSGKTWVRWPDFWFVVAKT</sequence>
<dbReference type="AlphaFoldDB" id="A0A0K9NQ06"/>
<evidence type="ECO:0000313" key="2">
    <source>
        <dbReference type="Proteomes" id="UP000036987"/>
    </source>
</evidence>
<comment type="caution">
    <text evidence="1">The sequence shown here is derived from an EMBL/GenBank/DDBJ whole genome shotgun (WGS) entry which is preliminary data.</text>
</comment>
<proteinExistence type="predicted"/>
<reference evidence="2" key="1">
    <citation type="journal article" date="2016" name="Nature">
        <title>The genome of the seagrass Zostera marina reveals angiosperm adaptation to the sea.</title>
        <authorList>
            <person name="Olsen J.L."/>
            <person name="Rouze P."/>
            <person name="Verhelst B."/>
            <person name="Lin Y.-C."/>
            <person name="Bayer T."/>
            <person name="Collen J."/>
            <person name="Dattolo E."/>
            <person name="De Paoli E."/>
            <person name="Dittami S."/>
            <person name="Maumus F."/>
            <person name="Michel G."/>
            <person name="Kersting A."/>
            <person name="Lauritano C."/>
            <person name="Lohaus R."/>
            <person name="Toepel M."/>
            <person name="Tonon T."/>
            <person name="Vanneste K."/>
            <person name="Amirebrahimi M."/>
            <person name="Brakel J."/>
            <person name="Bostroem C."/>
            <person name="Chovatia M."/>
            <person name="Grimwood J."/>
            <person name="Jenkins J.W."/>
            <person name="Jueterbock A."/>
            <person name="Mraz A."/>
            <person name="Stam W.T."/>
            <person name="Tice H."/>
            <person name="Bornberg-Bauer E."/>
            <person name="Green P.J."/>
            <person name="Pearson G.A."/>
            <person name="Procaccini G."/>
            <person name="Duarte C.M."/>
            <person name="Schmutz J."/>
            <person name="Reusch T.B.H."/>
            <person name="Van de Peer Y."/>
        </authorList>
    </citation>
    <scope>NUCLEOTIDE SEQUENCE [LARGE SCALE GENOMIC DNA]</scope>
    <source>
        <strain evidence="2">cv. Finnish</strain>
    </source>
</reference>
<protein>
    <submittedName>
        <fullName evidence="1">Uncharacterized protein</fullName>
    </submittedName>
</protein>
<dbReference type="EMBL" id="LFYR01001978">
    <property type="protein sequence ID" value="KMZ58142.1"/>
    <property type="molecule type" value="Genomic_DNA"/>
</dbReference>
<evidence type="ECO:0000313" key="1">
    <source>
        <dbReference type="EMBL" id="KMZ58142.1"/>
    </source>
</evidence>
<organism evidence="1 2">
    <name type="scientific">Zostera marina</name>
    <name type="common">Eelgrass</name>
    <dbReference type="NCBI Taxonomy" id="29655"/>
    <lineage>
        <taxon>Eukaryota</taxon>
        <taxon>Viridiplantae</taxon>
        <taxon>Streptophyta</taxon>
        <taxon>Embryophyta</taxon>
        <taxon>Tracheophyta</taxon>
        <taxon>Spermatophyta</taxon>
        <taxon>Magnoliopsida</taxon>
        <taxon>Liliopsida</taxon>
        <taxon>Zosteraceae</taxon>
        <taxon>Zostera</taxon>
    </lineage>
</organism>